<reference evidence="3" key="1">
    <citation type="submission" date="2017-09" db="EMBL/GenBank/DDBJ databases">
        <title>Depth-based differentiation of microbial function through sediment-hosted aquifers and enrichment of novel symbionts in the deep terrestrial subsurface.</title>
        <authorList>
            <person name="Probst A.J."/>
            <person name="Ladd B."/>
            <person name="Jarett J.K."/>
            <person name="Geller-Mcgrath D.E."/>
            <person name="Sieber C.M.K."/>
            <person name="Emerson J.B."/>
            <person name="Anantharaman K."/>
            <person name="Thomas B.C."/>
            <person name="Malmstrom R."/>
            <person name="Stieglmeier M."/>
            <person name="Klingl A."/>
            <person name="Woyke T."/>
            <person name="Ryan C.M."/>
            <person name="Banfield J.F."/>
        </authorList>
    </citation>
    <scope>NUCLEOTIDE SEQUENCE [LARGE SCALE GENOMIC DNA]</scope>
</reference>
<feature type="transmembrane region" description="Helical" evidence="1">
    <location>
        <begin position="398"/>
        <end position="419"/>
    </location>
</feature>
<gene>
    <name evidence="2" type="ORF">CO173_02515</name>
</gene>
<keyword evidence="1" id="KW-0472">Membrane</keyword>
<feature type="transmembrane region" description="Helical" evidence="1">
    <location>
        <begin position="425"/>
        <end position="445"/>
    </location>
</feature>
<feature type="transmembrane region" description="Helical" evidence="1">
    <location>
        <begin position="457"/>
        <end position="477"/>
    </location>
</feature>
<dbReference type="EMBL" id="PFWT01000009">
    <property type="protein sequence ID" value="PJA46618.1"/>
    <property type="molecule type" value="Genomic_DNA"/>
</dbReference>
<keyword evidence="1" id="KW-0812">Transmembrane</keyword>
<evidence type="ECO:0000313" key="3">
    <source>
        <dbReference type="Proteomes" id="UP000231263"/>
    </source>
</evidence>
<evidence type="ECO:0000256" key="1">
    <source>
        <dbReference type="SAM" id="Phobius"/>
    </source>
</evidence>
<organism evidence="2 3">
    <name type="scientific">Candidatus Uhrbacteria bacterium CG_4_9_14_3_um_filter_41_35</name>
    <dbReference type="NCBI Taxonomy" id="1975034"/>
    <lineage>
        <taxon>Bacteria</taxon>
        <taxon>Candidatus Uhriibacteriota</taxon>
    </lineage>
</organism>
<keyword evidence="1" id="KW-1133">Transmembrane helix</keyword>
<name>A0A2M7XFH8_9BACT</name>
<feature type="transmembrane region" description="Helical" evidence="1">
    <location>
        <begin position="489"/>
        <end position="509"/>
    </location>
</feature>
<comment type="caution">
    <text evidence="2">The sequence shown here is derived from an EMBL/GenBank/DDBJ whole genome shotgun (WGS) entry which is preliminary data.</text>
</comment>
<sequence>MSEKLTRLTAQLARPVGFGESAGEEMIEVSAPASTAATIYEKLRTSIDYQEEHLLRRNAILRIIKRYIGSDVPIENMAGDLLRELIWARYLPNKEVPARLIDELIPIFMKYEPLLRATEDFGEKREDAFNWVIDVLSTEVEYAITPPVGDEALVSYMYEEMRSRIEWDPRIVLSSEDKDLLLYIAIHQILLRSNQATLRFRVLTLYYPDWPGASNREQIEDITKNLKSVIALIERQLSHPVTGKLSLLLRRKAGVFRVIRDTIEQEPKQFPALLDDPDLLDRAVARQLKKRTTVFRKRLQRTVLRAVLFLFLTKMLLALALEVPYDLVMYGEISATPLLVNILFHPLFLAVIGLTIGIKERKNTTDYQSAVRALSVSADHDLLNVKVKASSFGAWSKLFGFTYTLMYLFTYGLIGFVLVGFNFTWLSVALFLFFISLVTFFGIRIRMSTKEVVLSDARSGLIGTLFDFFMLPLVIAGRWLSHNVSKINIFIYFFDFIIEAPLKVAIRFVESWISFVREKKDEI</sequence>
<accession>A0A2M7XFH8</accession>
<dbReference type="AlphaFoldDB" id="A0A2M7XFH8"/>
<feature type="transmembrane region" description="Helical" evidence="1">
    <location>
        <begin position="303"/>
        <end position="321"/>
    </location>
</feature>
<dbReference type="Proteomes" id="UP000231263">
    <property type="component" value="Unassembled WGS sequence"/>
</dbReference>
<evidence type="ECO:0000313" key="2">
    <source>
        <dbReference type="EMBL" id="PJA46618.1"/>
    </source>
</evidence>
<protein>
    <submittedName>
        <fullName evidence="2">Uncharacterized protein</fullName>
    </submittedName>
</protein>
<proteinExistence type="predicted"/>
<feature type="transmembrane region" description="Helical" evidence="1">
    <location>
        <begin position="333"/>
        <end position="358"/>
    </location>
</feature>